<evidence type="ECO:0000256" key="13">
    <source>
        <dbReference type="ARBA" id="ARBA00023316"/>
    </source>
</evidence>
<dbReference type="InterPro" id="IPR013815">
    <property type="entry name" value="ATP_grasp_subdomain_1"/>
</dbReference>
<dbReference type="PIRSF" id="PIRSF039102">
    <property type="entry name" value="Ddl/VanB"/>
    <property type="match status" value="1"/>
</dbReference>
<dbReference type="InterPro" id="IPR016185">
    <property type="entry name" value="PreATP-grasp_dom_sf"/>
</dbReference>
<dbReference type="NCBIfam" id="NF002378">
    <property type="entry name" value="PRK01372.1"/>
    <property type="match status" value="1"/>
</dbReference>
<dbReference type="PROSITE" id="PS00843">
    <property type="entry name" value="DALA_DALA_LIGASE_1"/>
    <property type="match status" value="1"/>
</dbReference>
<dbReference type="GO" id="GO:0016874">
    <property type="term" value="F:ligase activity"/>
    <property type="evidence" value="ECO:0007669"/>
    <property type="project" value="UniProtKB-KW"/>
</dbReference>
<keyword evidence="8 15" id="KW-0436">Ligase</keyword>
<evidence type="ECO:0000256" key="15">
    <source>
        <dbReference type="HAMAP-Rule" id="MF_00047"/>
    </source>
</evidence>
<dbReference type="Gene3D" id="3.40.50.20">
    <property type="match status" value="1"/>
</dbReference>
<evidence type="ECO:0000256" key="11">
    <source>
        <dbReference type="ARBA" id="ARBA00022960"/>
    </source>
</evidence>
<dbReference type="InterPro" id="IPR005905">
    <property type="entry name" value="D_ala_D_ala"/>
</dbReference>
<evidence type="ECO:0000256" key="10">
    <source>
        <dbReference type="ARBA" id="ARBA00022840"/>
    </source>
</evidence>
<organism evidence="18 19">
    <name type="scientific">Uliginosibacterium aquaticum</name>
    <dbReference type="NCBI Taxonomy" id="2731212"/>
    <lineage>
        <taxon>Bacteria</taxon>
        <taxon>Pseudomonadati</taxon>
        <taxon>Pseudomonadota</taxon>
        <taxon>Betaproteobacteria</taxon>
        <taxon>Rhodocyclales</taxon>
        <taxon>Zoogloeaceae</taxon>
        <taxon>Uliginosibacterium</taxon>
    </lineage>
</organism>
<dbReference type="EC" id="6.3.2.4" evidence="6 15"/>
<evidence type="ECO:0000313" key="19">
    <source>
        <dbReference type="Proteomes" id="UP000778523"/>
    </source>
</evidence>
<reference evidence="18 19" key="1">
    <citation type="submission" date="2020-06" db="EMBL/GenBank/DDBJ databases">
        <title>Draft genome of Uliginosibacterium sp. IMCC34675.</title>
        <authorList>
            <person name="Song J."/>
        </authorList>
    </citation>
    <scope>NUCLEOTIDE SEQUENCE [LARGE SCALE GENOMIC DNA]</scope>
    <source>
        <strain evidence="18 19">IMCC34675</strain>
    </source>
</reference>
<evidence type="ECO:0000256" key="8">
    <source>
        <dbReference type="ARBA" id="ARBA00022598"/>
    </source>
</evidence>
<evidence type="ECO:0000256" key="6">
    <source>
        <dbReference type="ARBA" id="ARBA00012216"/>
    </source>
</evidence>
<comment type="cofactor">
    <cofactor evidence="1">
        <name>Mn(2+)</name>
        <dbReference type="ChEBI" id="CHEBI:29035"/>
    </cofactor>
</comment>
<comment type="subcellular location">
    <subcellularLocation>
        <location evidence="4 15">Cytoplasm</location>
    </subcellularLocation>
</comment>
<dbReference type="Gene3D" id="3.30.1490.20">
    <property type="entry name" value="ATP-grasp fold, A domain"/>
    <property type="match status" value="1"/>
</dbReference>
<evidence type="ECO:0000256" key="4">
    <source>
        <dbReference type="ARBA" id="ARBA00004496"/>
    </source>
</evidence>
<evidence type="ECO:0000256" key="2">
    <source>
        <dbReference type="ARBA" id="ARBA00001946"/>
    </source>
</evidence>
<evidence type="ECO:0000256" key="5">
    <source>
        <dbReference type="ARBA" id="ARBA00010871"/>
    </source>
</evidence>
<comment type="similarity">
    <text evidence="5 15">Belongs to the D-alanine--D-alanine ligase family.</text>
</comment>
<evidence type="ECO:0000256" key="1">
    <source>
        <dbReference type="ARBA" id="ARBA00001936"/>
    </source>
</evidence>
<evidence type="ECO:0000313" key="18">
    <source>
        <dbReference type="EMBL" id="NSL56431.1"/>
    </source>
</evidence>
<dbReference type="NCBIfam" id="TIGR01205">
    <property type="entry name" value="D_ala_D_alaTIGR"/>
    <property type="match status" value="1"/>
</dbReference>
<keyword evidence="7 15" id="KW-0963">Cytoplasm</keyword>
<dbReference type="SUPFAM" id="SSF52440">
    <property type="entry name" value="PreATP-grasp domain"/>
    <property type="match status" value="1"/>
</dbReference>
<dbReference type="InterPro" id="IPR011761">
    <property type="entry name" value="ATP-grasp"/>
</dbReference>
<comment type="cofactor">
    <cofactor evidence="2">
        <name>Mg(2+)</name>
        <dbReference type="ChEBI" id="CHEBI:18420"/>
    </cofactor>
</comment>
<dbReference type="PROSITE" id="PS00844">
    <property type="entry name" value="DALA_DALA_LIGASE_2"/>
    <property type="match status" value="1"/>
</dbReference>
<dbReference type="InterPro" id="IPR011127">
    <property type="entry name" value="Dala_Dala_lig_N"/>
</dbReference>
<evidence type="ECO:0000256" key="16">
    <source>
        <dbReference type="PROSITE-ProRule" id="PRU00409"/>
    </source>
</evidence>
<dbReference type="InterPro" id="IPR011095">
    <property type="entry name" value="Dala_Dala_lig_C"/>
</dbReference>
<keyword evidence="11 15" id="KW-0133">Cell shape</keyword>
<evidence type="ECO:0000256" key="12">
    <source>
        <dbReference type="ARBA" id="ARBA00022984"/>
    </source>
</evidence>
<dbReference type="InterPro" id="IPR000291">
    <property type="entry name" value="D-Ala_lig_Van_CS"/>
</dbReference>
<evidence type="ECO:0000256" key="9">
    <source>
        <dbReference type="ARBA" id="ARBA00022741"/>
    </source>
</evidence>
<evidence type="ECO:0000259" key="17">
    <source>
        <dbReference type="PROSITE" id="PS50975"/>
    </source>
</evidence>
<evidence type="ECO:0000256" key="7">
    <source>
        <dbReference type="ARBA" id="ARBA00022490"/>
    </source>
</evidence>
<gene>
    <name evidence="15" type="primary">ddl</name>
    <name evidence="18" type="ORF">HJ583_015465</name>
</gene>
<dbReference type="HAMAP" id="MF_00047">
    <property type="entry name" value="Dala_Dala_lig"/>
    <property type="match status" value="1"/>
</dbReference>
<dbReference type="Proteomes" id="UP000778523">
    <property type="component" value="Unassembled WGS sequence"/>
</dbReference>
<keyword evidence="9 16" id="KW-0547">Nucleotide-binding</keyword>
<evidence type="ECO:0000256" key="3">
    <source>
        <dbReference type="ARBA" id="ARBA00003921"/>
    </source>
</evidence>
<dbReference type="Gene3D" id="3.30.470.20">
    <property type="entry name" value="ATP-grasp fold, B domain"/>
    <property type="match status" value="1"/>
</dbReference>
<comment type="function">
    <text evidence="3 15">Cell wall formation.</text>
</comment>
<accession>A0ABX2IHY2</accession>
<keyword evidence="10 16" id="KW-0067">ATP-binding</keyword>
<dbReference type="PROSITE" id="PS50975">
    <property type="entry name" value="ATP_GRASP"/>
    <property type="match status" value="1"/>
</dbReference>
<dbReference type="Pfam" id="PF07478">
    <property type="entry name" value="Dala_Dala_lig_C"/>
    <property type="match status" value="1"/>
</dbReference>
<dbReference type="PANTHER" id="PTHR23132:SF23">
    <property type="entry name" value="D-ALANINE--D-ALANINE LIGASE B"/>
    <property type="match status" value="1"/>
</dbReference>
<name>A0ABX2IHY2_9RHOO</name>
<feature type="domain" description="ATP-grasp" evidence="17">
    <location>
        <begin position="114"/>
        <end position="309"/>
    </location>
</feature>
<keyword evidence="19" id="KW-1185">Reference proteome</keyword>
<protein>
    <recommendedName>
        <fullName evidence="6 15">D-alanine--D-alanine ligase</fullName>
        <ecNumber evidence="6 15">6.3.2.4</ecNumber>
    </recommendedName>
    <alternativeName>
        <fullName evidence="15">D-Ala-D-Ala ligase</fullName>
    </alternativeName>
    <alternativeName>
        <fullName evidence="15">D-alanylalanine synthetase</fullName>
    </alternativeName>
</protein>
<keyword evidence="13 15" id="KW-0961">Cell wall biogenesis/degradation</keyword>
<comment type="pathway">
    <text evidence="15">Cell wall biogenesis; peptidoglycan biosynthesis.</text>
</comment>
<sequence>MRNKEALVTTDVKLFGKVAVLMGGPSAEREISLLSGNAVLAALRAAGVDAYAFDPAERPVWELRQEGFTRAFITLHGRFGEDGTVQGALEALGIPYTGCGVLASAIGMDKWRTKLLWQAAGLPVPDFCMLDEHSDFEQIAQRLGFPLFVKPACEGSSLGVTKVRSLAEFRPAFEAARKLDKLVMAERFIGGGEYTCAILGGRALPSVKIEPASDFYDYEAKYFRDDTVYRCPSGLSAEMEAQVGAYALRGFEVLGGKGWGRVDFLMDEAGLPYLLEANTAPGMTSHSLVPMAARAAGYSFETLCLAILEQTKRD</sequence>
<dbReference type="Pfam" id="PF01820">
    <property type="entry name" value="Dala_Dala_lig_N"/>
    <property type="match status" value="1"/>
</dbReference>
<comment type="caution">
    <text evidence="18">The sequence shown here is derived from an EMBL/GenBank/DDBJ whole genome shotgun (WGS) entry which is preliminary data.</text>
</comment>
<comment type="catalytic activity">
    <reaction evidence="14 15">
        <text>2 D-alanine + ATP = D-alanyl-D-alanine + ADP + phosphate + H(+)</text>
        <dbReference type="Rhea" id="RHEA:11224"/>
        <dbReference type="ChEBI" id="CHEBI:15378"/>
        <dbReference type="ChEBI" id="CHEBI:30616"/>
        <dbReference type="ChEBI" id="CHEBI:43474"/>
        <dbReference type="ChEBI" id="CHEBI:57416"/>
        <dbReference type="ChEBI" id="CHEBI:57822"/>
        <dbReference type="ChEBI" id="CHEBI:456216"/>
        <dbReference type="EC" id="6.3.2.4"/>
    </reaction>
</comment>
<dbReference type="EMBL" id="JABCSC020000004">
    <property type="protein sequence ID" value="NSL56431.1"/>
    <property type="molecule type" value="Genomic_DNA"/>
</dbReference>
<keyword evidence="12 15" id="KW-0573">Peptidoglycan synthesis</keyword>
<evidence type="ECO:0000256" key="14">
    <source>
        <dbReference type="ARBA" id="ARBA00047614"/>
    </source>
</evidence>
<proteinExistence type="inferred from homology"/>
<dbReference type="SUPFAM" id="SSF56059">
    <property type="entry name" value="Glutathione synthetase ATP-binding domain-like"/>
    <property type="match status" value="1"/>
</dbReference>
<dbReference type="PANTHER" id="PTHR23132">
    <property type="entry name" value="D-ALANINE--D-ALANINE LIGASE"/>
    <property type="match status" value="1"/>
</dbReference>